<dbReference type="SUPFAM" id="SSF53098">
    <property type="entry name" value="Ribonuclease H-like"/>
    <property type="match status" value="1"/>
</dbReference>
<dbReference type="GO" id="GO:0015074">
    <property type="term" value="P:DNA integration"/>
    <property type="evidence" value="ECO:0007669"/>
    <property type="project" value="InterPro"/>
</dbReference>
<keyword evidence="5" id="KW-0511">Multifunctional enzyme</keyword>
<dbReference type="Proteomes" id="UP000005237">
    <property type="component" value="Unassembled WGS sequence"/>
</dbReference>
<feature type="compositionally biased region" description="Low complexity" evidence="6">
    <location>
        <begin position="774"/>
        <end position="789"/>
    </location>
</feature>
<dbReference type="SUPFAM" id="SSF56672">
    <property type="entry name" value="DNA/RNA polymerases"/>
    <property type="match status" value="1"/>
</dbReference>
<dbReference type="GO" id="GO:0004519">
    <property type="term" value="F:endonuclease activity"/>
    <property type="evidence" value="ECO:0007669"/>
    <property type="project" value="UniProtKB-KW"/>
</dbReference>
<keyword evidence="2" id="KW-0540">Nuclease</keyword>
<keyword evidence="3" id="KW-0255">Endonuclease</keyword>
<reference evidence="9" key="2">
    <citation type="submission" date="2022-06" db="UniProtKB">
        <authorList>
            <consortium name="EnsemblMetazoa"/>
        </authorList>
    </citation>
    <scope>IDENTIFICATION</scope>
    <source>
        <strain evidence="9">DF5081</strain>
    </source>
</reference>
<feature type="domain" description="Reverse transcriptase" evidence="7">
    <location>
        <begin position="1"/>
        <end position="62"/>
    </location>
</feature>
<dbReference type="Pfam" id="PF00078">
    <property type="entry name" value="RVT_1"/>
    <property type="match status" value="1"/>
</dbReference>
<dbReference type="PROSITE" id="PS50878">
    <property type="entry name" value="RT_POL"/>
    <property type="match status" value="1"/>
</dbReference>
<accession>A0A8R1IW83</accession>
<dbReference type="EC" id="2.7.7.49" evidence="1"/>
<evidence type="ECO:0000256" key="2">
    <source>
        <dbReference type="ARBA" id="ARBA00022722"/>
    </source>
</evidence>
<evidence type="ECO:0000259" key="7">
    <source>
        <dbReference type="PROSITE" id="PS50878"/>
    </source>
</evidence>
<evidence type="ECO:0000256" key="4">
    <source>
        <dbReference type="ARBA" id="ARBA00022918"/>
    </source>
</evidence>
<dbReference type="Gene3D" id="1.10.340.70">
    <property type="match status" value="1"/>
</dbReference>
<evidence type="ECO:0000256" key="6">
    <source>
        <dbReference type="SAM" id="MobiDB-lite"/>
    </source>
</evidence>
<dbReference type="AlphaFoldDB" id="A0A8R1IW83"/>
<dbReference type="FunFam" id="1.10.340.70:FF:000003">
    <property type="entry name" value="Protein CBG25708"/>
    <property type="match status" value="1"/>
</dbReference>
<evidence type="ECO:0000256" key="1">
    <source>
        <dbReference type="ARBA" id="ARBA00012493"/>
    </source>
</evidence>
<dbReference type="Pfam" id="PF00665">
    <property type="entry name" value="rve"/>
    <property type="match status" value="1"/>
</dbReference>
<dbReference type="InterPro" id="IPR012337">
    <property type="entry name" value="RNaseH-like_sf"/>
</dbReference>
<dbReference type="InterPro" id="IPR043502">
    <property type="entry name" value="DNA/RNA_pol_sf"/>
</dbReference>
<feature type="domain" description="Integrase catalytic" evidence="8">
    <location>
        <begin position="442"/>
        <end position="595"/>
    </location>
</feature>
<protein>
    <recommendedName>
        <fullName evidence="1">RNA-directed DNA polymerase</fullName>
        <ecNumber evidence="1">2.7.7.49</ecNumber>
    </recommendedName>
</protein>
<proteinExistence type="predicted"/>
<dbReference type="GO" id="GO:0003676">
    <property type="term" value="F:nucleic acid binding"/>
    <property type="evidence" value="ECO:0007669"/>
    <property type="project" value="InterPro"/>
</dbReference>
<dbReference type="PANTHER" id="PTHR37984:SF5">
    <property type="entry name" value="PROTEIN NYNRIN-LIKE"/>
    <property type="match status" value="1"/>
</dbReference>
<dbReference type="InterPro" id="IPR000477">
    <property type="entry name" value="RT_dom"/>
</dbReference>
<evidence type="ECO:0000259" key="8">
    <source>
        <dbReference type="PROSITE" id="PS50994"/>
    </source>
</evidence>
<keyword evidence="10" id="KW-1185">Reference proteome</keyword>
<keyword evidence="4" id="KW-0548">Nucleotidyltransferase</keyword>
<dbReference type="InterPro" id="IPR041588">
    <property type="entry name" value="Integrase_H2C2"/>
</dbReference>
<evidence type="ECO:0000256" key="3">
    <source>
        <dbReference type="ARBA" id="ARBA00022759"/>
    </source>
</evidence>
<dbReference type="Gene3D" id="3.30.420.10">
    <property type="entry name" value="Ribonuclease H-like superfamily/Ribonuclease H"/>
    <property type="match status" value="1"/>
</dbReference>
<dbReference type="GO" id="GO:0003964">
    <property type="term" value="F:RNA-directed DNA polymerase activity"/>
    <property type="evidence" value="ECO:0007669"/>
    <property type="project" value="UniProtKB-KW"/>
</dbReference>
<dbReference type="InterPro" id="IPR001584">
    <property type="entry name" value="Integrase_cat-core"/>
</dbReference>
<evidence type="ECO:0000313" key="9">
    <source>
        <dbReference type="EnsemblMetazoa" id="CJA42351.1"/>
    </source>
</evidence>
<dbReference type="FunFam" id="3.30.420.10:FF:000131">
    <property type="entry name" value="Protein CBG26278"/>
    <property type="match status" value="1"/>
</dbReference>
<evidence type="ECO:0000313" key="10">
    <source>
        <dbReference type="Proteomes" id="UP000005237"/>
    </source>
</evidence>
<dbReference type="Pfam" id="PF17919">
    <property type="entry name" value="RT_RNaseH_2"/>
    <property type="match status" value="1"/>
</dbReference>
<dbReference type="Pfam" id="PF17921">
    <property type="entry name" value="Integrase_H2C2"/>
    <property type="match status" value="1"/>
</dbReference>
<feature type="region of interest" description="Disordered" evidence="6">
    <location>
        <begin position="722"/>
        <end position="799"/>
    </location>
</feature>
<feature type="compositionally biased region" description="Low complexity" evidence="6">
    <location>
        <begin position="731"/>
        <end position="755"/>
    </location>
</feature>
<keyword evidence="4" id="KW-0695">RNA-directed DNA polymerase</keyword>
<dbReference type="FunFam" id="3.30.70.270:FF:000020">
    <property type="entry name" value="Transposon Tf2-6 polyprotein-like Protein"/>
    <property type="match status" value="1"/>
</dbReference>
<reference evidence="10" key="1">
    <citation type="submission" date="2010-08" db="EMBL/GenBank/DDBJ databases">
        <authorList>
            <consortium name="Caenorhabditis japonica Sequencing Consortium"/>
            <person name="Wilson R.K."/>
        </authorList>
    </citation>
    <scope>NUCLEOTIDE SEQUENCE [LARGE SCALE GENOMIC DNA]</scope>
    <source>
        <strain evidence="10">DF5081</strain>
    </source>
</reference>
<evidence type="ECO:0000256" key="5">
    <source>
        <dbReference type="ARBA" id="ARBA00023268"/>
    </source>
</evidence>
<sequence length="799" mass="89659">MISGLEGVAAYMDDLVICGSTIEEHNARLHKLFKRIEEFGLRVKPAKCSFLQPEIKFLGFIISQHGRRPDPAKIAAIDQMPAPTDISQLRSFLGMVQFYGSFVKDLQNFRGPLDTLTKKDVIFQWTKNCQSAFDNIKSVLKSQLLLTHYDPRLPIIVAADASNYGIGAVITHRFPDGSEKAIFHASRTLTAAQKGYSQIEKEALGLIFAVQKFHRYIHGRKFTLRTDHKPLVAIFGSKKGIPIYSSSRLQRWAIILLNYDFNIEYINTASFGQADALSRLIASNAQSLETEERVIAHVEAEVNAEHRGIVEALPVNSTAIRRATISDRHISAVMKYVREGIWPKIDKTSPIWNFSNRRESLSITNDTLMFGKRIVIPESLRLRVLHTLHQAHPGTERMKKLARSYVYWPSMDKDIEQIVRNCTDCQAAAKNPVKTTLEPWPATSSPFERVHIDYAGPINDTYYLVVIDAYSKWPEILPTKSITTTATITLLNPIFARYGNPRTLVSDNGTQFTSSEFTKFCTSRGIRHLRSPPFHPQSNGQAERFVDTFKRALRKLRRERTTQDALQTFLMSYRSTPCTSSPNQLSPAENFIGRKMYTVLDLMIPTHPGAQPENTTALEKMKNQFNRHHGARMKVFAPGDSVFVKDFRSKAAWTPGRVIARFGKVKYRVECNGQQWDRHANQLRRRDHQPQAFTSSTLLDFFELPSPAAQISPPSTLLSSLPILPAPPSSTPNAPASSSVAPSSSSTSTAQSSLARGRGSSVVSSAAPGHVGQPLLRRSTRSTRMPTRLNMNPHAKAYK</sequence>
<dbReference type="Gene3D" id="3.30.70.270">
    <property type="match status" value="2"/>
</dbReference>
<dbReference type="FunFam" id="3.10.20.370:FF:000001">
    <property type="entry name" value="Retrovirus-related Pol polyprotein from transposon 17.6-like protein"/>
    <property type="match status" value="1"/>
</dbReference>
<dbReference type="CDD" id="cd09274">
    <property type="entry name" value="RNase_HI_RT_Ty3"/>
    <property type="match status" value="1"/>
</dbReference>
<dbReference type="EnsemblMetazoa" id="CJA42351.1">
    <property type="protein sequence ID" value="CJA42351.1"/>
    <property type="gene ID" value="WBGene00218199"/>
</dbReference>
<dbReference type="InterPro" id="IPR043128">
    <property type="entry name" value="Rev_trsase/Diguanyl_cyclase"/>
</dbReference>
<keyword evidence="4" id="KW-0808">Transferase</keyword>
<keyword evidence="3" id="KW-0378">Hydrolase</keyword>
<dbReference type="InterPro" id="IPR050951">
    <property type="entry name" value="Retrovirus_Pol_polyprotein"/>
</dbReference>
<dbReference type="InterPro" id="IPR036397">
    <property type="entry name" value="RNaseH_sf"/>
</dbReference>
<dbReference type="PANTHER" id="PTHR37984">
    <property type="entry name" value="PROTEIN CBG26694"/>
    <property type="match status" value="1"/>
</dbReference>
<name>A0A8R1IW83_CAEJA</name>
<dbReference type="GO" id="GO:0042575">
    <property type="term" value="C:DNA polymerase complex"/>
    <property type="evidence" value="ECO:0007669"/>
    <property type="project" value="UniProtKB-ARBA"/>
</dbReference>
<dbReference type="PROSITE" id="PS50994">
    <property type="entry name" value="INTEGRASE"/>
    <property type="match status" value="1"/>
</dbReference>
<organism evidence="9 10">
    <name type="scientific">Caenorhabditis japonica</name>
    <dbReference type="NCBI Taxonomy" id="281687"/>
    <lineage>
        <taxon>Eukaryota</taxon>
        <taxon>Metazoa</taxon>
        <taxon>Ecdysozoa</taxon>
        <taxon>Nematoda</taxon>
        <taxon>Chromadorea</taxon>
        <taxon>Rhabditida</taxon>
        <taxon>Rhabditina</taxon>
        <taxon>Rhabditomorpha</taxon>
        <taxon>Rhabditoidea</taxon>
        <taxon>Rhabditidae</taxon>
        <taxon>Peloderinae</taxon>
        <taxon>Caenorhabditis</taxon>
    </lineage>
</organism>
<dbReference type="InterPro" id="IPR041577">
    <property type="entry name" value="RT_RNaseH_2"/>
</dbReference>